<evidence type="ECO:0000313" key="2">
    <source>
        <dbReference type="Proteomes" id="UP000188219"/>
    </source>
</evidence>
<name>A0A1Q2M439_9GAMM</name>
<organism evidence="1 2">
    <name type="scientific">Microbulbifer agarilyticus</name>
    <dbReference type="NCBI Taxonomy" id="260552"/>
    <lineage>
        <taxon>Bacteria</taxon>
        <taxon>Pseudomonadati</taxon>
        <taxon>Pseudomonadota</taxon>
        <taxon>Gammaproteobacteria</taxon>
        <taxon>Cellvibrionales</taxon>
        <taxon>Microbulbiferaceae</taxon>
        <taxon>Microbulbifer</taxon>
    </lineage>
</organism>
<gene>
    <name evidence="1" type="ORF">Mag101_07045</name>
</gene>
<dbReference type="KEGG" id="maga:Mag101_07045"/>
<dbReference type="Pfam" id="PF07209">
    <property type="entry name" value="DUF1415"/>
    <property type="match status" value="1"/>
</dbReference>
<dbReference type="STRING" id="260552.Mag101_07045"/>
<dbReference type="EMBL" id="CP019650">
    <property type="protein sequence ID" value="AQQ67419.1"/>
    <property type="molecule type" value="Genomic_DNA"/>
</dbReference>
<keyword evidence="2" id="KW-1185">Reference proteome</keyword>
<dbReference type="eggNOG" id="COG3310">
    <property type="taxonomic scope" value="Bacteria"/>
</dbReference>
<dbReference type="OrthoDB" id="277390at2"/>
<accession>A0A1Q2M439</accession>
<reference evidence="1" key="1">
    <citation type="submission" date="2017-02" db="EMBL/GenBank/DDBJ databases">
        <title>Genome of Microbulbifer agarilyticus GP101.</title>
        <authorList>
            <person name="Jung J."/>
            <person name="Bae S.S."/>
            <person name="Baek K."/>
        </authorList>
    </citation>
    <scope>NUCLEOTIDE SEQUENCE [LARGE SCALE GENOMIC DNA]</scope>
    <source>
        <strain evidence="1">GP101</strain>
    </source>
</reference>
<evidence type="ECO:0000313" key="1">
    <source>
        <dbReference type="EMBL" id="AQQ67419.1"/>
    </source>
</evidence>
<proteinExistence type="predicted"/>
<dbReference type="RefSeq" id="WP_077402695.1">
    <property type="nucleotide sequence ID" value="NZ_CP019650.1"/>
</dbReference>
<dbReference type="Proteomes" id="UP000188219">
    <property type="component" value="Chromosome"/>
</dbReference>
<dbReference type="InterPro" id="IPR009858">
    <property type="entry name" value="DUF1415"/>
</dbReference>
<dbReference type="AlphaFoldDB" id="A0A1Q2M439"/>
<protein>
    <recommendedName>
        <fullName evidence="3">Peptidase</fullName>
    </recommendedName>
</protein>
<sequence length="189" mass="22001">MTDSDPIVAQVERWLQDVVVGLNLCPFARKPLRAGQIRFVVSEAAGDKCNEVLLEELLQEFQVLDRCDEQEVETTLLILPTQLRDFLEYNFFLDDAEWLLKRQGYEGTYQIASFHPHYQFADTEPEDPENLTNRSPYPILHILREASMERGLKNYPDPESIPHNNIVRVESLSDDEKRALFPYLFASQR</sequence>
<evidence type="ECO:0008006" key="3">
    <source>
        <dbReference type="Google" id="ProtNLM"/>
    </source>
</evidence>